<comment type="caution">
    <text evidence="1">The sequence shown here is derived from an EMBL/GenBank/DDBJ whole genome shotgun (WGS) entry which is preliminary data.</text>
</comment>
<organism evidence="1 2">
    <name type="scientific">Inconstantimicrobium mannanitabidum</name>
    <dbReference type="NCBI Taxonomy" id="1604901"/>
    <lineage>
        <taxon>Bacteria</taxon>
        <taxon>Bacillati</taxon>
        <taxon>Bacillota</taxon>
        <taxon>Clostridia</taxon>
        <taxon>Eubacteriales</taxon>
        <taxon>Clostridiaceae</taxon>
        <taxon>Inconstantimicrobium</taxon>
    </lineage>
</organism>
<protein>
    <submittedName>
        <fullName evidence="1">AAC(3) family N-acetyltransferase</fullName>
    </submittedName>
</protein>
<evidence type="ECO:0000313" key="1">
    <source>
        <dbReference type="EMBL" id="GKX67134.1"/>
    </source>
</evidence>
<keyword evidence="2" id="KW-1185">Reference proteome</keyword>
<dbReference type="Proteomes" id="UP001058074">
    <property type="component" value="Unassembled WGS sequence"/>
</dbReference>
<accession>A0ACB5RE13</accession>
<proteinExistence type="predicted"/>
<sequence length="273" mass="30688">MGQKELIDNTPILRTRESIVEDLRKLGLKEGMTVIVHSSLSSMGWVCGGSVAVVQALMDVVTPNGNIIMPEHSGEYSDPCDWCNPPVPKEWWQAIRDTMPAFDPKYTPSSFMGVIAETFRNFQGVVRSNHPAVSFAAWGKDAQFIVEKHSLDYSLGENSPLARIYDLDGYVLLLGVSYENNTSFHLAENRVIDKKICKAGAPIIENGKRAWKAYEDIDFDTDLFEDIGKDFENKHKVDIGAVGSAKCRIFKQRAAVDYAEVWIQNKRQTMHIE</sequence>
<name>A0ACB5RE13_9CLOT</name>
<evidence type="ECO:0000313" key="2">
    <source>
        <dbReference type="Proteomes" id="UP001058074"/>
    </source>
</evidence>
<reference evidence="1" key="1">
    <citation type="journal article" date="2025" name="Int. J. Syst. Evol. Microbiol.">
        <title>Inconstantimicrobium mannanitabidum sp. nov., a novel member of the family Clostridiaceae isolated from anoxic soil under the treatment of reductive soil disinfestation.</title>
        <authorList>
            <person name="Ueki A."/>
            <person name="Tonouchi A."/>
            <person name="Honma S."/>
            <person name="Kaku N."/>
            <person name="Ueki K."/>
        </authorList>
    </citation>
    <scope>NUCLEOTIDE SEQUENCE</scope>
    <source>
        <strain evidence="1">TW13</strain>
    </source>
</reference>
<gene>
    <name evidence="1" type="primary">yokD</name>
    <name evidence="1" type="ORF">rsdtw13_23920</name>
</gene>
<dbReference type="EMBL" id="BROD01000001">
    <property type="protein sequence ID" value="GKX67134.1"/>
    <property type="molecule type" value="Genomic_DNA"/>
</dbReference>